<organism evidence="1 2">
    <name type="scientific">Streptomyces drozdowiczii</name>
    <dbReference type="NCBI Taxonomy" id="202862"/>
    <lineage>
        <taxon>Bacteria</taxon>
        <taxon>Bacillati</taxon>
        <taxon>Actinomycetota</taxon>
        <taxon>Actinomycetes</taxon>
        <taxon>Kitasatosporales</taxon>
        <taxon>Streptomycetaceae</taxon>
        <taxon>Streptomyces</taxon>
    </lineage>
</organism>
<name>A0ABY6PRI2_9ACTN</name>
<dbReference type="Proteomes" id="UP001164963">
    <property type="component" value="Chromosome"/>
</dbReference>
<evidence type="ECO:0008006" key="3">
    <source>
        <dbReference type="Google" id="ProtNLM"/>
    </source>
</evidence>
<gene>
    <name evidence="1" type="ORF">NEH16_11805</name>
</gene>
<reference evidence="1" key="1">
    <citation type="journal article" date="2022" name="Front. Microbiol.">
        <title>Mirubactin C rescues the lethal effect of cell wall biosynthesis mutations in Bacillus subtilis.</title>
        <authorList>
            <person name="Kepplinger B."/>
            <person name="Wen X."/>
            <person name="Tyler A.R."/>
            <person name="Kim B.Y."/>
            <person name="Brown J."/>
            <person name="Banks P."/>
            <person name="Dashti Y."/>
            <person name="Mackenzie E.S."/>
            <person name="Wills C."/>
            <person name="Kawai Y."/>
            <person name="Waldron K.J."/>
            <person name="Allenby N.E.E."/>
            <person name="Wu L.J."/>
            <person name="Hall M.J."/>
            <person name="Errington J."/>
        </authorList>
    </citation>
    <scope>NUCLEOTIDE SEQUENCE</scope>
    <source>
        <strain evidence="1">MDA8-470</strain>
    </source>
</reference>
<dbReference type="RefSeq" id="WP_265541892.1">
    <property type="nucleotide sequence ID" value="NZ_CP098740.1"/>
</dbReference>
<evidence type="ECO:0000313" key="1">
    <source>
        <dbReference type="EMBL" id="UZK54732.1"/>
    </source>
</evidence>
<evidence type="ECO:0000313" key="2">
    <source>
        <dbReference type="Proteomes" id="UP001164963"/>
    </source>
</evidence>
<accession>A0ABY6PRI2</accession>
<proteinExistence type="predicted"/>
<keyword evidence="2" id="KW-1185">Reference proteome</keyword>
<dbReference type="EMBL" id="CP098740">
    <property type="protein sequence ID" value="UZK54732.1"/>
    <property type="molecule type" value="Genomic_DNA"/>
</dbReference>
<protein>
    <recommendedName>
        <fullName evidence="3">Knr4/Smi1-like domain-containing protein</fullName>
    </recommendedName>
</protein>
<sequence>MQQDWLMALWREAEHLELPVVADRVPGVSVRFLESSFGKAVPSEVAGWFGACNGVMHRSGQIQNDAALIPGYEPLSVEDSLSIRVAYPREAILLSDFYPLLGSGGGDFYAASYDQDAGLSYVVSVVVGEESRIAYRSISQMAESFVQCYRDGIFFLDGEGVLQADDEAWIQREIAAAGELPL</sequence>